<sequence>MTIDSSSSRPPAILFMGDMVIVARQLRLITEAHRRGYAPLLVVTPDTDPEELAACRADSAHPLSLLADVVNVAEPKVDLVVPAIQPLLRRYDVRGVLCIGDFFVEPVGMVGACLNLPGAGAGASRTSRNKLLQRTAVPHLSPDFRVVTPESRADFSTDDISFPVVVKPVGRFSSLGVRQVKTAEELPAILATYPEDETVLVESRVVGPEFSVEALTQNSEVIWAGVTGKATNESTGIFFTEMGHTSPARLPEEDVKALLDANAEVLRRIGFGDGITHAEFRLSEGRAVLMEVATRLPGDGITFLWHLATGQPLEPVMIDLALGVPTSYPAPRRRAYQVYLEHPYGSLVDVTSTGAPASWVSVDNNWPVFEPVDADAPPREHAVLVTQRPGATLGPQTDSEARAVSVIFDAPLDAPADGLAEKYTATVTISVTDPAAASDGAAADEGKADRVLADAGSRS</sequence>
<gene>
    <name evidence="7" type="ORF">GCM10007964_53010</name>
</gene>
<dbReference type="Pfam" id="PF13535">
    <property type="entry name" value="ATP-grasp_4"/>
    <property type="match status" value="1"/>
</dbReference>
<dbReference type="AlphaFoldDB" id="A0A917REF1"/>
<dbReference type="PROSITE" id="PS50975">
    <property type="entry name" value="ATP_GRASP"/>
    <property type="match status" value="1"/>
</dbReference>
<feature type="domain" description="ATP-grasp" evidence="6">
    <location>
        <begin position="129"/>
        <end position="322"/>
    </location>
</feature>
<dbReference type="GO" id="GO:0005524">
    <property type="term" value="F:ATP binding"/>
    <property type="evidence" value="ECO:0007669"/>
    <property type="project" value="UniProtKB-UniRule"/>
</dbReference>
<feature type="region of interest" description="Disordered" evidence="5">
    <location>
        <begin position="434"/>
        <end position="459"/>
    </location>
</feature>
<dbReference type="SUPFAM" id="SSF56059">
    <property type="entry name" value="Glutathione synthetase ATP-binding domain-like"/>
    <property type="match status" value="1"/>
</dbReference>
<evidence type="ECO:0000259" key="6">
    <source>
        <dbReference type="PROSITE" id="PS50975"/>
    </source>
</evidence>
<evidence type="ECO:0000256" key="1">
    <source>
        <dbReference type="ARBA" id="ARBA00022598"/>
    </source>
</evidence>
<dbReference type="GO" id="GO:0016874">
    <property type="term" value="F:ligase activity"/>
    <property type="evidence" value="ECO:0007669"/>
    <property type="project" value="UniProtKB-KW"/>
</dbReference>
<keyword evidence="8" id="KW-1185">Reference proteome</keyword>
<evidence type="ECO:0000313" key="7">
    <source>
        <dbReference type="EMBL" id="GGL04290.1"/>
    </source>
</evidence>
<reference evidence="7" key="1">
    <citation type="journal article" date="2014" name="Int. J. Syst. Evol. Microbiol.">
        <title>Complete genome sequence of Corynebacterium casei LMG S-19264T (=DSM 44701T), isolated from a smear-ripened cheese.</title>
        <authorList>
            <consortium name="US DOE Joint Genome Institute (JGI-PGF)"/>
            <person name="Walter F."/>
            <person name="Albersmeier A."/>
            <person name="Kalinowski J."/>
            <person name="Ruckert C."/>
        </authorList>
    </citation>
    <scope>NUCLEOTIDE SEQUENCE</scope>
    <source>
        <strain evidence="7">JCM 13064</strain>
    </source>
</reference>
<dbReference type="Gene3D" id="3.30.470.20">
    <property type="entry name" value="ATP-grasp fold, B domain"/>
    <property type="match status" value="1"/>
</dbReference>
<keyword evidence="7" id="KW-0456">Lyase</keyword>
<evidence type="ECO:0000256" key="4">
    <source>
        <dbReference type="PROSITE-ProRule" id="PRU00409"/>
    </source>
</evidence>
<evidence type="ECO:0000256" key="3">
    <source>
        <dbReference type="ARBA" id="ARBA00022840"/>
    </source>
</evidence>
<feature type="compositionally biased region" description="Low complexity" evidence="5">
    <location>
        <begin position="434"/>
        <end position="443"/>
    </location>
</feature>
<reference evidence="7" key="2">
    <citation type="submission" date="2020-09" db="EMBL/GenBank/DDBJ databases">
        <authorList>
            <person name="Sun Q."/>
            <person name="Ohkuma M."/>
        </authorList>
    </citation>
    <scope>NUCLEOTIDE SEQUENCE</scope>
    <source>
        <strain evidence="7">JCM 13064</strain>
    </source>
</reference>
<dbReference type="GO" id="GO:0016829">
    <property type="term" value="F:lyase activity"/>
    <property type="evidence" value="ECO:0007669"/>
    <property type="project" value="UniProtKB-KW"/>
</dbReference>
<keyword evidence="3 4" id="KW-0067">ATP-binding</keyword>
<proteinExistence type="predicted"/>
<dbReference type="InterPro" id="IPR011761">
    <property type="entry name" value="ATP-grasp"/>
</dbReference>
<dbReference type="EMBL" id="BMNT01000032">
    <property type="protein sequence ID" value="GGL04290.1"/>
    <property type="molecule type" value="Genomic_DNA"/>
</dbReference>
<accession>A0A917REF1</accession>
<dbReference type="RefSeq" id="WP_189165755.1">
    <property type="nucleotide sequence ID" value="NZ_BMNT01000032.1"/>
</dbReference>
<evidence type="ECO:0000256" key="2">
    <source>
        <dbReference type="ARBA" id="ARBA00022741"/>
    </source>
</evidence>
<comment type="caution">
    <text evidence="7">The sequence shown here is derived from an EMBL/GenBank/DDBJ whole genome shotgun (WGS) entry which is preliminary data.</text>
</comment>
<evidence type="ECO:0000313" key="8">
    <source>
        <dbReference type="Proteomes" id="UP000645217"/>
    </source>
</evidence>
<protein>
    <submittedName>
        <fullName evidence="7">Argininosuccinate lyase</fullName>
    </submittedName>
</protein>
<name>A0A917REF1_9ACTN</name>
<dbReference type="Proteomes" id="UP000645217">
    <property type="component" value="Unassembled WGS sequence"/>
</dbReference>
<dbReference type="GO" id="GO:0046872">
    <property type="term" value="F:metal ion binding"/>
    <property type="evidence" value="ECO:0007669"/>
    <property type="project" value="InterPro"/>
</dbReference>
<dbReference type="PANTHER" id="PTHR43585:SF2">
    <property type="entry name" value="ATP-GRASP ENZYME FSQD"/>
    <property type="match status" value="1"/>
</dbReference>
<dbReference type="InterPro" id="IPR052032">
    <property type="entry name" value="ATP-dep_AA_Ligase"/>
</dbReference>
<dbReference type="PANTHER" id="PTHR43585">
    <property type="entry name" value="FUMIPYRROLE BIOSYNTHESIS PROTEIN C"/>
    <property type="match status" value="1"/>
</dbReference>
<evidence type="ECO:0000256" key="5">
    <source>
        <dbReference type="SAM" id="MobiDB-lite"/>
    </source>
</evidence>
<keyword evidence="2 4" id="KW-0547">Nucleotide-binding</keyword>
<organism evidence="7 8">
    <name type="scientific">Sphaerisporangium melleum</name>
    <dbReference type="NCBI Taxonomy" id="321316"/>
    <lineage>
        <taxon>Bacteria</taxon>
        <taxon>Bacillati</taxon>
        <taxon>Actinomycetota</taxon>
        <taxon>Actinomycetes</taxon>
        <taxon>Streptosporangiales</taxon>
        <taxon>Streptosporangiaceae</taxon>
        <taxon>Sphaerisporangium</taxon>
    </lineage>
</organism>
<keyword evidence="1" id="KW-0436">Ligase</keyword>